<dbReference type="RefSeq" id="WP_069657156.1">
    <property type="nucleotide sequence ID" value="NZ_MIJF01000041.1"/>
</dbReference>
<name>A0A1D2YTF4_9BACI</name>
<dbReference type="InterPro" id="IPR021683">
    <property type="entry name" value="DUF3267"/>
</dbReference>
<accession>A0A1D2YTF4</accession>
<comment type="caution">
    <text evidence="2">The sequence shown here is derived from an EMBL/GenBank/DDBJ whole genome shotgun (WGS) entry which is preliminary data.</text>
</comment>
<keyword evidence="1" id="KW-0812">Transmembrane</keyword>
<evidence type="ECO:0000313" key="2">
    <source>
        <dbReference type="EMBL" id="OEF98969.1"/>
    </source>
</evidence>
<evidence type="ECO:0008006" key="4">
    <source>
        <dbReference type="Google" id="ProtNLM"/>
    </source>
</evidence>
<protein>
    <recommendedName>
        <fullName evidence="4">Zincin peptidase</fullName>
    </recommendedName>
</protein>
<dbReference type="EMBL" id="MIJF01000041">
    <property type="protein sequence ID" value="OEF98969.1"/>
    <property type="molecule type" value="Genomic_DNA"/>
</dbReference>
<dbReference type="AlphaFoldDB" id="A0A1D2YTF4"/>
<keyword evidence="3" id="KW-1185">Reference proteome</keyword>
<feature type="transmembrane region" description="Helical" evidence="1">
    <location>
        <begin position="31"/>
        <end position="52"/>
    </location>
</feature>
<feature type="transmembrane region" description="Helical" evidence="1">
    <location>
        <begin position="116"/>
        <end position="137"/>
    </location>
</feature>
<gene>
    <name evidence="2" type="ORF">BHF71_10440</name>
</gene>
<evidence type="ECO:0000313" key="3">
    <source>
        <dbReference type="Proteomes" id="UP000243739"/>
    </source>
</evidence>
<sequence>MKFIVGKPPNINFNPQNEGWKSEKESGLIKLQILVIPIALVLALIIDSIYYILNINIFDSYVSIIYIALIIIPLHELSHALLFPKGIFSEDVLFGFYPKALIFYAHYEGEIKRKRFLLVLLAPFIIISILPLIYIIVSGSKNVFLAEVIFINAMASSIDLLTITQTMKKIPKNALIRYKGFKSFWKEF</sequence>
<keyword evidence="1" id="KW-1133">Transmembrane helix</keyword>
<reference evidence="2 3" key="1">
    <citation type="submission" date="2016-09" db="EMBL/GenBank/DDBJ databases">
        <title>Draft genome sequence for the type strain of Vulcanibacillus modesticaldus BR, a strictly anaerobic, moderately thermophilic, and nitrate-reducing bacterium from deep sea-hydrothermal vents of the Mid-Atlantic Ridge.</title>
        <authorList>
            <person name="Abin C.A."/>
            <person name="Hollibaugh J.T."/>
        </authorList>
    </citation>
    <scope>NUCLEOTIDE SEQUENCE [LARGE SCALE GENOMIC DNA]</scope>
    <source>
        <strain evidence="2 3">BR</strain>
    </source>
</reference>
<dbReference type="Proteomes" id="UP000243739">
    <property type="component" value="Unassembled WGS sequence"/>
</dbReference>
<feature type="transmembrane region" description="Helical" evidence="1">
    <location>
        <begin position="143"/>
        <end position="163"/>
    </location>
</feature>
<feature type="transmembrane region" description="Helical" evidence="1">
    <location>
        <begin position="64"/>
        <end position="83"/>
    </location>
</feature>
<dbReference type="Pfam" id="PF11667">
    <property type="entry name" value="DUF3267"/>
    <property type="match status" value="1"/>
</dbReference>
<proteinExistence type="predicted"/>
<organism evidence="2 3">
    <name type="scientific">Vulcanibacillus modesticaldus</name>
    <dbReference type="NCBI Taxonomy" id="337097"/>
    <lineage>
        <taxon>Bacteria</taxon>
        <taxon>Bacillati</taxon>
        <taxon>Bacillota</taxon>
        <taxon>Bacilli</taxon>
        <taxon>Bacillales</taxon>
        <taxon>Bacillaceae</taxon>
        <taxon>Vulcanibacillus</taxon>
    </lineage>
</organism>
<evidence type="ECO:0000256" key="1">
    <source>
        <dbReference type="SAM" id="Phobius"/>
    </source>
</evidence>
<keyword evidence="1" id="KW-0472">Membrane</keyword>
<dbReference type="STRING" id="337097.BHF71_10440"/>